<evidence type="ECO:0000313" key="2">
    <source>
        <dbReference type="EMBL" id="QEU90876.1"/>
    </source>
</evidence>
<dbReference type="KEGG" id="ska:CP970_08195"/>
<dbReference type="EMBL" id="CP023699">
    <property type="protein sequence ID" value="QEU90876.1"/>
    <property type="molecule type" value="Genomic_DNA"/>
</dbReference>
<evidence type="ECO:0000313" key="3">
    <source>
        <dbReference type="Proteomes" id="UP000325529"/>
    </source>
</evidence>
<feature type="domain" description="HTH luxR-type" evidence="1">
    <location>
        <begin position="161"/>
        <end position="218"/>
    </location>
</feature>
<dbReference type="InterPro" id="IPR016032">
    <property type="entry name" value="Sig_transdc_resp-reg_C-effctor"/>
</dbReference>
<reference evidence="2 3" key="1">
    <citation type="submission" date="2017-09" db="EMBL/GenBank/DDBJ databases">
        <authorList>
            <person name="Lee N."/>
            <person name="Cho B.-K."/>
        </authorList>
    </citation>
    <scope>NUCLEOTIDE SEQUENCE [LARGE SCALE GENOMIC DNA]</scope>
    <source>
        <strain evidence="2 3">ATCC 12853</strain>
    </source>
</reference>
<dbReference type="Proteomes" id="UP000325529">
    <property type="component" value="Chromosome"/>
</dbReference>
<dbReference type="PANTHER" id="PTHR34293:SF1">
    <property type="entry name" value="HTH-TYPE TRANSCRIPTIONAL REGULATOR TRMBL2"/>
    <property type="match status" value="1"/>
</dbReference>
<dbReference type="InterPro" id="IPR000792">
    <property type="entry name" value="Tscrpt_reg_LuxR_C"/>
</dbReference>
<keyword evidence="3" id="KW-1185">Reference proteome</keyword>
<protein>
    <submittedName>
        <fullName evidence="2">DNA-binding response regulator</fullName>
    </submittedName>
</protein>
<dbReference type="PANTHER" id="PTHR34293">
    <property type="entry name" value="HTH-TYPE TRANSCRIPTIONAL REGULATOR TRMBL2"/>
    <property type="match status" value="1"/>
</dbReference>
<dbReference type="AlphaFoldDB" id="A0A5J6GCA4"/>
<dbReference type="InterPro" id="IPR051797">
    <property type="entry name" value="TrmB-like"/>
</dbReference>
<dbReference type="SUPFAM" id="SSF46894">
    <property type="entry name" value="C-terminal effector domain of the bipartite response regulators"/>
    <property type="match status" value="1"/>
</dbReference>
<keyword evidence="2" id="KW-0238">DNA-binding</keyword>
<dbReference type="RefSeq" id="WP_055549266.1">
    <property type="nucleotide sequence ID" value="NZ_CP023699.1"/>
</dbReference>
<organism evidence="2 3">
    <name type="scientific">Streptomyces kanamyceticus</name>
    <dbReference type="NCBI Taxonomy" id="1967"/>
    <lineage>
        <taxon>Bacteria</taxon>
        <taxon>Bacillati</taxon>
        <taxon>Actinomycetota</taxon>
        <taxon>Actinomycetes</taxon>
        <taxon>Kitasatosporales</taxon>
        <taxon>Streptomycetaceae</taxon>
        <taxon>Streptomyces</taxon>
    </lineage>
</organism>
<proteinExistence type="predicted"/>
<dbReference type="InterPro" id="IPR036388">
    <property type="entry name" value="WH-like_DNA-bd_sf"/>
</dbReference>
<gene>
    <name evidence="2" type="ORF">CP970_08195</name>
</gene>
<dbReference type="OrthoDB" id="4266042at2"/>
<accession>A0A5J6GCA4</accession>
<sequence length="231" mass="24732">MPSPTTNDHIVSLRGERELVRRAGGLFTGAREEFLCAAADLVTFSPGVNAAFAEGGRPPLVPGGLVMRKLYTPRALADHASEQRLVRIAASGAQVRISAAPLAHEAIVIDRRVAILAGAPVRGVRTFTVIQSPIAVEGVRALVYAAWETATDLAEFRRTRPPALDEEARRVLRALGAGQTDEVAARELGMSLRTFRRRVAELMTALGATSRFQAGLRARELDFDGRGGAGN</sequence>
<evidence type="ECO:0000259" key="1">
    <source>
        <dbReference type="SMART" id="SM00421"/>
    </source>
</evidence>
<dbReference type="GO" id="GO:0003677">
    <property type="term" value="F:DNA binding"/>
    <property type="evidence" value="ECO:0007669"/>
    <property type="project" value="UniProtKB-KW"/>
</dbReference>
<dbReference type="Gene3D" id="1.10.10.10">
    <property type="entry name" value="Winged helix-like DNA-binding domain superfamily/Winged helix DNA-binding domain"/>
    <property type="match status" value="1"/>
</dbReference>
<dbReference type="GO" id="GO:0006355">
    <property type="term" value="P:regulation of DNA-templated transcription"/>
    <property type="evidence" value="ECO:0007669"/>
    <property type="project" value="InterPro"/>
</dbReference>
<dbReference type="SMART" id="SM00421">
    <property type="entry name" value="HTH_LUXR"/>
    <property type="match status" value="1"/>
</dbReference>
<name>A0A5J6GCA4_STRKN</name>